<sequence length="189" mass="21421">MPPKTKFSRDTVIDAAFNIAMREGIYSITIRKVAEHLGSSIAPIYVNFTDVAELIQVVVQRIFAFSDEYLLSQDTGQPFHDIGVATLRFAREYPLLFRDMVMRPNPYLQHEPSEMNSLIDRMKTDPELADFTDEELMPILLKMRIFTLGLSVMTANGLLPEGFNDIEVMDSTSADIIAAARMRQKGEQL</sequence>
<dbReference type="GO" id="GO:0003677">
    <property type="term" value="F:DNA binding"/>
    <property type="evidence" value="ECO:0007669"/>
    <property type="project" value="UniProtKB-UniRule"/>
</dbReference>
<proteinExistence type="predicted"/>
<dbReference type="RefSeq" id="WP_138184389.1">
    <property type="nucleotide sequence ID" value="NZ_LS992241.1"/>
</dbReference>
<protein>
    <recommendedName>
        <fullName evidence="3">HTH tetR-type domain-containing protein</fullName>
    </recommendedName>
</protein>
<accession>A0A383R4S5</accession>
<feature type="domain" description="HTH tetR-type" evidence="3">
    <location>
        <begin position="6"/>
        <end position="66"/>
    </location>
</feature>
<name>A0A383R4S5_PAEAL</name>
<dbReference type="EMBL" id="LS992241">
    <property type="protein sequence ID" value="SYX81833.1"/>
    <property type="molecule type" value="Genomic_DNA"/>
</dbReference>
<dbReference type="InterPro" id="IPR009057">
    <property type="entry name" value="Homeodomain-like_sf"/>
</dbReference>
<dbReference type="AlphaFoldDB" id="A0A383R4S5"/>
<dbReference type="SUPFAM" id="SSF48498">
    <property type="entry name" value="Tetracyclin repressor-like, C-terminal domain"/>
    <property type="match status" value="1"/>
</dbReference>
<evidence type="ECO:0000259" key="3">
    <source>
        <dbReference type="PROSITE" id="PS50977"/>
    </source>
</evidence>
<dbReference type="Proteomes" id="UP000304148">
    <property type="component" value="Chromosome"/>
</dbReference>
<dbReference type="PROSITE" id="PS50977">
    <property type="entry name" value="HTH_TETR_2"/>
    <property type="match status" value="1"/>
</dbReference>
<feature type="DNA-binding region" description="H-T-H motif" evidence="2">
    <location>
        <begin position="29"/>
        <end position="48"/>
    </location>
</feature>
<organism evidence="4 5">
    <name type="scientific">Paenibacillus alvei</name>
    <name type="common">Bacillus alvei</name>
    <dbReference type="NCBI Taxonomy" id="44250"/>
    <lineage>
        <taxon>Bacteria</taxon>
        <taxon>Bacillati</taxon>
        <taxon>Bacillota</taxon>
        <taxon>Bacilli</taxon>
        <taxon>Bacillales</taxon>
        <taxon>Paenibacillaceae</taxon>
        <taxon>Paenibacillus</taxon>
    </lineage>
</organism>
<dbReference type="InterPro" id="IPR001647">
    <property type="entry name" value="HTH_TetR"/>
</dbReference>
<gene>
    <name evidence="4" type="ORF">PBLR_10252</name>
</gene>
<keyword evidence="1 2" id="KW-0238">DNA-binding</keyword>
<dbReference type="InterPro" id="IPR036271">
    <property type="entry name" value="Tet_transcr_reg_TetR-rel_C_sf"/>
</dbReference>
<reference evidence="5" key="1">
    <citation type="submission" date="2018-08" db="EMBL/GenBank/DDBJ databases">
        <authorList>
            <person name="Chevrot R."/>
        </authorList>
    </citation>
    <scope>NUCLEOTIDE SEQUENCE [LARGE SCALE GENOMIC DNA]</scope>
</reference>
<evidence type="ECO:0000313" key="5">
    <source>
        <dbReference type="Proteomes" id="UP000304148"/>
    </source>
</evidence>
<evidence type="ECO:0000256" key="1">
    <source>
        <dbReference type="ARBA" id="ARBA00023125"/>
    </source>
</evidence>
<dbReference type="Gene3D" id="1.10.357.10">
    <property type="entry name" value="Tetracycline Repressor, domain 2"/>
    <property type="match status" value="1"/>
</dbReference>
<evidence type="ECO:0000256" key="2">
    <source>
        <dbReference type="PROSITE-ProRule" id="PRU00335"/>
    </source>
</evidence>
<evidence type="ECO:0000313" key="4">
    <source>
        <dbReference type="EMBL" id="SYX81833.1"/>
    </source>
</evidence>
<dbReference type="SUPFAM" id="SSF46689">
    <property type="entry name" value="Homeodomain-like"/>
    <property type="match status" value="1"/>
</dbReference>